<evidence type="ECO:0000256" key="1">
    <source>
        <dbReference type="SAM" id="MobiDB-lite"/>
    </source>
</evidence>
<proteinExistence type="predicted"/>
<name>A0A191ZG63_9GAMM</name>
<feature type="compositionally biased region" description="Polar residues" evidence="1">
    <location>
        <begin position="1"/>
        <end position="11"/>
    </location>
</feature>
<evidence type="ECO:0000313" key="2">
    <source>
        <dbReference type="EMBL" id="ANJ66858.1"/>
    </source>
</evidence>
<dbReference type="AlphaFoldDB" id="A0A191ZG63"/>
<dbReference type="EMBL" id="CP016027">
    <property type="protein sequence ID" value="ANJ66858.1"/>
    <property type="molecule type" value="Genomic_DNA"/>
</dbReference>
<protein>
    <submittedName>
        <fullName evidence="2">Uncharacterized protein</fullName>
    </submittedName>
</protein>
<dbReference type="KEGG" id="haz:A9404_05245"/>
<gene>
    <name evidence="2" type="ORF">A9404_05245</name>
</gene>
<sequence length="111" mass="12605">MTMSDTHSEVTSVDRPSPDDIVRITGAGTTCRYPEAICDQLRWLQRRVFYQFMQTGCPTIDLEADLSIQRNRTDLADRLAVAVPVLQTMPQIQRGSVQHAHKKSMRTEVSE</sequence>
<feature type="region of interest" description="Disordered" evidence="1">
    <location>
        <begin position="1"/>
        <end position="21"/>
    </location>
</feature>
<dbReference type="STRING" id="1860122.A9404_05245"/>
<organism evidence="2 3">
    <name type="scientific">Halothiobacillus diazotrophicus</name>
    <dbReference type="NCBI Taxonomy" id="1860122"/>
    <lineage>
        <taxon>Bacteria</taxon>
        <taxon>Pseudomonadati</taxon>
        <taxon>Pseudomonadota</taxon>
        <taxon>Gammaproteobacteria</taxon>
        <taxon>Chromatiales</taxon>
        <taxon>Halothiobacillaceae</taxon>
        <taxon>Halothiobacillus</taxon>
    </lineage>
</organism>
<evidence type="ECO:0000313" key="3">
    <source>
        <dbReference type="Proteomes" id="UP000078596"/>
    </source>
</evidence>
<reference evidence="2 3" key="1">
    <citation type="submission" date="2016-06" db="EMBL/GenBank/DDBJ databases">
        <title>Insight into the functional genes involving in sulfur oxidation in Pearl River water.</title>
        <authorList>
            <person name="Luo J."/>
            <person name="Tan X."/>
            <person name="Lin W."/>
        </authorList>
    </citation>
    <scope>NUCLEOTIDE SEQUENCE [LARGE SCALE GENOMIC DNA]</scope>
    <source>
        <strain evidence="2 3">LS2</strain>
    </source>
</reference>
<dbReference type="Proteomes" id="UP000078596">
    <property type="component" value="Chromosome"/>
</dbReference>
<keyword evidence="3" id="KW-1185">Reference proteome</keyword>
<accession>A0A191ZG63</accession>